<protein>
    <submittedName>
        <fullName evidence="1">Uncharacterized protein</fullName>
    </submittedName>
</protein>
<name>A0AAN8W8F0_9MAGN</name>
<keyword evidence="2" id="KW-1185">Reference proteome</keyword>
<accession>A0AAN8W8F0</accession>
<feature type="non-terminal residue" evidence="1">
    <location>
        <position position="61"/>
    </location>
</feature>
<evidence type="ECO:0000313" key="2">
    <source>
        <dbReference type="Proteomes" id="UP001370490"/>
    </source>
</evidence>
<dbReference type="Proteomes" id="UP001370490">
    <property type="component" value="Unassembled WGS sequence"/>
</dbReference>
<gene>
    <name evidence="1" type="ORF">RJ641_024699</name>
</gene>
<reference evidence="1 2" key="1">
    <citation type="submission" date="2023-12" db="EMBL/GenBank/DDBJ databases">
        <title>A high-quality genome assembly for Dillenia turbinata (Dilleniales).</title>
        <authorList>
            <person name="Chanderbali A."/>
        </authorList>
    </citation>
    <scope>NUCLEOTIDE SEQUENCE [LARGE SCALE GENOMIC DNA]</scope>
    <source>
        <strain evidence="1">LSX21</strain>
        <tissue evidence="1">Leaf</tissue>
    </source>
</reference>
<organism evidence="1 2">
    <name type="scientific">Dillenia turbinata</name>
    <dbReference type="NCBI Taxonomy" id="194707"/>
    <lineage>
        <taxon>Eukaryota</taxon>
        <taxon>Viridiplantae</taxon>
        <taxon>Streptophyta</taxon>
        <taxon>Embryophyta</taxon>
        <taxon>Tracheophyta</taxon>
        <taxon>Spermatophyta</taxon>
        <taxon>Magnoliopsida</taxon>
        <taxon>eudicotyledons</taxon>
        <taxon>Gunneridae</taxon>
        <taxon>Pentapetalae</taxon>
        <taxon>Dilleniales</taxon>
        <taxon>Dilleniaceae</taxon>
        <taxon>Dillenia</taxon>
    </lineage>
</organism>
<dbReference type="EMBL" id="JBAMMX010000003">
    <property type="protein sequence ID" value="KAK6943597.1"/>
    <property type="molecule type" value="Genomic_DNA"/>
</dbReference>
<proteinExistence type="predicted"/>
<dbReference type="AlphaFoldDB" id="A0AAN8W8F0"/>
<evidence type="ECO:0000313" key="1">
    <source>
        <dbReference type="EMBL" id="KAK6943597.1"/>
    </source>
</evidence>
<sequence>MQSHVMELAYKALDLHEISYCQAIAHYIKQVEMMEFLVFKVGKDLYESKDEAVGVLQRAED</sequence>
<comment type="caution">
    <text evidence="1">The sequence shown here is derived from an EMBL/GenBank/DDBJ whole genome shotgun (WGS) entry which is preliminary data.</text>
</comment>